<evidence type="ECO:0008006" key="4">
    <source>
        <dbReference type="Google" id="ProtNLM"/>
    </source>
</evidence>
<proteinExistence type="predicted"/>
<feature type="transmembrane region" description="Helical" evidence="1">
    <location>
        <begin position="12"/>
        <end position="32"/>
    </location>
</feature>
<keyword evidence="1" id="KW-0472">Membrane</keyword>
<evidence type="ECO:0000313" key="3">
    <source>
        <dbReference type="Proteomes" id="UP001500393"/>
    </source>
</evidence>
<keyword evidence="1" id="KW-1133">Transmembrane helix</keyword>
<protein>
    <recommendedName>
        <fullName evidence="4">DUF11 domain-containing protein</fullName>
    </recommendedName>
</protein>
<sequence length="107" mass="11592">MLLIQWGDAATWVSGVATAVAVTFAGIQLQSFRRDAKHQERVELDGVAVSWRAREVPTKPDPDGTSTALYTFTVHNPGRLPITDVEVNITVPCALTRSASSRLTGSR</sequence>
<gene>
    <name evidence="2" type="ORF">GCM10009789_32770</name>
</gene>
<comment type="caution">
    <text evidence="2">The sequence shown here is derived from an EMBL/GenBank/DDBJ whole genome shotgun (WGS) entry which is preliminary data.</text>
</comment>
<accession>A0ABN2DFV0</accession>
<reference evidence="2 3" key="1">
    <citation type="journal article" date="2019" name="Int. J. Syst. Evol. Microbiol.">
        <title>The Global Catalogue of Microorganisms (GCM) 10K type strain sequencing project: providing services to taxonomists for standard genome sequencing and annotation.</title>
        <authorList>
            <consortium name="The Broad Institute Genomics Platform"/>
            <consortium name="The Broad Institute Genome Sequencing Center for Infectious Disease"/>
            <person name="Wu L."/>
            <person name="Ma J."/>
        </authorList>
    </citation>
    <scope>NUCLEOTIDE SEQUENCE [LARGE SCALE GENOMIC DNA]</scope>
    <source>
        <strain evidence="2 3">JCM 14969</strain>
    </source>
</reference>
<dbReference type="RefSeq" id="WP_344214606.1">
    <property type="nucleotide sequence ID" value="NZ_BAAAOS010000019.1"/>
</dbReference>
<keyword evidence="3" id="KW-1185">Reference proteome</keyword>
<dbReference type="EMBL" id="BAAAOS010000019">
    <property type="protein sequence ID" value="GAA1576728.1"/>
    <property type="molecule type" value="Genomic_DNA"/>
</dbReference>
<organism evidence="2 3">
    <name type="scientific">Kribbella sancticallisti</name>
    <dbReference type="NCBI Taxonomy" id="460087"/>
    <lineage>
        <taxon>Bacteria</taxon>
        <taxon>Bacillati</taxon>
        <taxon>Actinomycetota</taxon>
        <taxon>Actinomycetes</taxon>
        <taxon>Propionibacteriales</taxon>
        <taxon>Kribbellaceae</taxon>
        <taxon>Kribbella</taxon>
    </lineage>
</organism>
<dbReference type="Proteomes" id="UP001500393">
    <property type="component" value="Unassembled WGS sequence"/>
</dbReference>
<evidence type="ECO:0000256" key="1">
    <source>
        <dbReference type="SAM" id="Phobius"/>
    </source>
</evidence>
<keyword evidence="1" id="KW-0812">Transmembrane</keyword>
<name>A0ABN2DFV0_9ACTN</name>
<evidence type="ECO:0000313" key="2">
    <source>
        <dbReference type="EMBL" id="GAA1576728.1"/>
    </source>
</evidence>